<dbReference type="SMART" id="SM00249">
    <property type="entry name" value="PHD"/>
    <property type="match status" value="3"/>
</dbReference>
<dbReference type="PANTHER" id="PTHR13793:SF107">
    <property type="entry name" value="BROMODOMAIN-CONTAINING PROTEIN HOMOLOG"/>
    <property type="match status" value="1"/>
</dbReference>
<accession>Q22KG7</accession>
<dbReference type="GO" id="GO:0008270">
    <property type="term" value="F:zinc ion binding"/>
    <property type="evidence" value="ECO:0007669"/>
    <property type="project" value="UniProtKB-KW"/>
</dbReference>
<evidence type="ECO:0000313" key="8">
    <source>
        <dbReference type="EMBL" id="EAR85832.2"/>
    </source>
</evidence>
<dbReference type="AlphaFoldDB" id="Q22KG7"/>
<dbReference type="InterPro" id="IPR050701">
    <property type="entry name" value="Histone_Mod_Regulator"/>
</dbReference>
<feature type="domain" description="PHD-type" evidence="7">
    <location>
        <begin position="758"/>
        <end position="808"/>
    </location>
</feature>
<protein>
    <submittedName>
        <fullName evidence="8">PHD zinc finger protein</fullName>
    </submittedName>
</protein>
<evidence type="ECO:0000313" key="9">
    <source>
        <dbReference type="Proteomes" id="UP000009168"/>
    </source>
</evidence>
<feature type="region of interest" description="Disordered" evidence="6">
    <location>
        <begin position="1214"/>
        <end position="1251"/>
    </location>
</feature>
<dbReference type="InParanoid" id="Q22KG7"/>
<dbReference type="InterPro" id="IPR019787">
    <property type="entry name" value="Znf_PHD-finger"/>
</dbReference>
<dbReference type="Pfam" id="PF13831">
    <property type="entry name" value="PHD_2"/>
    <property type="match status" value="1"/>
</dbReference>
<dbReference type="EMBL" id="GG662498">
    <property type="protein sequence ID" value="EAR85832.2"/>
    <property type="molecule type" value="Genomic_DNA"/>
</dbReference>
<reference evidence="9" key="1">
    <citation type="journal article" date="2006" name="PLoS Biol.">
        <title>Macronuclear genome sequence of the ciliate Tetrahymena thermophila, a model eukaryote.</title>
        <authorList>
            <person name="Eisen J.A."/>
            <person name="Coyne R.S."/>
            <person name="Wu M."/>
            <person name="Wu D."/>
            <person name="Thiagarajan M."/>
            <person name="Wortman J.R."/>
            <person name="Badger J.H."/>
            <person name="Ren Q."/>
            <person name="Amedeo P."/>
            <person name="Jones K.M."/>
            <person name="Tallon L.J."/>
            <person name="Delcher A.L."/>
            <person name="Salzberg S.L."/>
            <person name="Silva J.C."/>
            <person name="Haas B.J."/>
            <person name="Majoros W.H."/>
            <person name="Farzad M."/>
            <person name="Carlton J.M."/>
            <person name="Smith R.K. Jr."/>
            <person name="Garg J."/>
            <person name="Pearlman R.E."/>
            <person name="Karrer K.M."/>
            <person name="Sun L."/>
            <person name="Manning G."/>
            <person name="Elde N.C."/>
            <person name="Turkewitz A.P."/>
            <person name="Asai D.J."/>
            <person name="Wilkes D.E."/>
            <person name="Wang Y."/>
            <person name="Cai H."/>
            <person name="Collins K."/>
            <person name="Stewart B.A."/>
            <person name="Lee S.R."/>
            <person name="Wilamowska K."/>
            <person name="Weinberg Z."/>
            <person name="Ruzzo W.L."/>
            <person name="Wloga D."/>
            <person name="Gaertig J."/>
            <person name="Frankel J."/>
            <person name="Tsao C.-C."/>
            <person name="Gorovsky M.A."/>
            <person name="Keeling P.J."/>
            <person name="Waller R.F."/>
            <person name="Patron N.J."/>
            <person name="Cherry J.M."/>
            <person name="Stover N.A."/>
            <person name="Krieger C.J."/>
            <person name="del Toro C."/>
            <person name="Ryder H.F."/>
            <person name="Williamson S.C."/>
            <person name="Barbeau R.A."/>
            <person name="Hamilton E.P."/>
            <person name="Orias E."/>
        </authorList>
    </citation>
    <scope>NUCLEOTIDE SEQUENCE [LARGE SCALE GENOMIC DNA]</scope>
    <source>
        <strain evidence="9">SB210</strain>
    </source>
</reference>
<evidence type="ECO:0000256" key="5">
    <source>
        <dbReference type="SAM" id="Coils"/>
    </source>
</evidence>
<dbReference type="Pfam" id="PF13832">
    <property type="entry name" value="zf-HC5HC2H_2"/>
    <property type="match status" value="2"/>
</dbReference>
<evidence type="ECO:0000256" key="3">
    <source>
        <dbReference type="ARBA" id="ARBA00022833"/>
    </source>
</evidence>
<dbReference type="GO" id="GO:0006357">
    <property type="term" value="P:regulation of transcription by RNA polymerase II"/>
    <property type="evidence" value="ECO:0007669"/>
    <property type="project" value="TreeGrafter"/>
</dbReference>
<feature type="coiled-coil region" evidence="5">
    <location>
        <begin position="1034"/>
        <end position="1061"/>
    </location>
</feature>
<dbReference type="Proteomes" id="UP000009168">
    <property type="component" value="Unassembled WGS sequence"/>
</dbReference>
<organism evidence="8 9">
    <name type="scientific">Tetrahymena thermophila (strain SB210)</name>
    <dbReference type="NCBI Taxonomy" id="312017"/>
    <lineage>
        <taxon>Eukaryota</taxon>
        <taxon>Sar</taxon>
        <taxon>Alveolata</taxon>
        <taxon>Ciliophora</taxon>
        <taxon>Intramacronucleata</taxon>
        <taxon>Oligohymenophorea</taxon>
        <taxon>Hymenostomatida</taxon>
        <taxon>Tetrahymenina</taxon>
        <taxon>Tetrahymenidae</taxon>
        <taxon>Tetrahymena</taxon>
    </lineage>
</organism>
<dbReference type="PANTHER" id="PTHR13793">
    <property type="entry name" value="PHD FINGER PROTEINS"/>
    <property type="match status" value="1"/>
</dbReference>
<dbReference type="HOGENOM" id="CLU_266428_0_0_1"/>
<sequence length="1266" mass="147881">MNPDKCQICSSNYAKHLSVIPYIHSAQQKGDQNQDNKCHLVCASFIKDVEINIRNKPKNKFKMGKKELIAETSVNLKSLEYSQLLCQDCNEIDTETYIKCIDEDCNNYFHISCIIKNQIKISLGRWSEIDRKAYLLEPICSEHINNKKYVEKSISWQNIDKQLKQKIFEMNGLDIQLLSDDESARDLKNIQLQAGRKESHSQSQEDSQLTKLESKSERKSQRKRNLKIKQIDENTTISNSAAESAESSDVGTHLSSIQYSSDQIKSNLKSTLKQKKAKLQTKQIEEKVNKGEQKSRGRKIKEFKEVEMDLNEQNEKESMTIIEKVFKNNTLFKDCLDPTKSKVAEEIIKKNKVKISGGIPQYPNTNDSNRQNLMKQWWKYVNDFYFKECSQKDFSALTQEKMSSLLDLEDLEDNMPQSRAYRYEKFILKSQYYQSLIENDYYLNGIVPSLKNHYYLTVLFENDSSNFLVKYELLDQTFKNKILDSLKSSQKNQINNLNLNIISQREMNDIAVVKPKNYQSYATNFNSNISSSDLQSILYLSDIQGVDCLSLQKSIECTKFVLDQQNQYSQSQNYSKQLLLCEGNQKNQIKQIPIQDQRTNISEDSSQEESVRQPNQIELEILYWQEQLQQVLDENNNGKRRILDNLQNEQNKYLQIEDLERESRKVYDIVKWNTIIRYMKVGYGEKSEEILLTYIKNENLEDIRDQKKEICEEIDQILEKSEDKNTNQGMFHAKGGKNTWRSKIFQQICLRNTDGYIEIDCKICFNNYSSESNPVVYCSLCSASFHQFCYGIKEIPHDDFLCDLCLFRQSQAQKENMNKQISNSNIQVEIQTQQKKKKKKEHRLLCKICLKTGFPMIDVNHQFYHVSCLIFLNLIYIKDSCISLRGGESDEDMIKFQQNLLDIVVKNELQNYMCAICQKRQGYKIKCNHCDCNLAFHTHCAYIEGLYFDIEILQPEQQNKNLNENGIDNNTIKSYTSLDENSIDDNFNKIQTSIYCPSHQPIQDRDEILQIYLRRYGINLYQTAVEYKDYNSFIADHENIQKESKQKIEEIRSKIQQENQVSYESTSGIFKLLNDCTSNQEIDITDIFGDLNENSINQNNNHVETQNSNSNQIKNIEKSISNNKQQNTKNDNCSKSNIKIDQMNSLLKAQSKENDKYIINTTSQLQQIKKENYYNQNISQNNCITKNETYLKQQQKQNNSQNKCLQQINNNKKQSTQNNNYQNTSSISQFQNKNNSNSQKSSQISSNQLQEQQIDASKLISEIFSD</sequence>
<keyword evidence="1" id="KW-0479">Metal-binding</keyword>
<gene>
    <name evidence="8" type="ORF">TTHERM_00313140</name>
</gene>
<keyword evidence="9" id="KW-1185">Reference proteome</keyword>
<evidence type="ECO:0000256" key="1">
    <source>
        <dbReference type="ARBA" id="ARBA00022723"/>
    </source>
</evidence>
<keyword evidence="3" id="KW-0862">Zinc</keyword>
<dbReference type="eggNOG" id="KOG0955">
    <property type="taxonomic scope" value="Eukaryota"/>
</dbReference>
<evidence type="ECO:0000256" key="2">
    <source>
        <dbReference type="ARBA" id="ARBA00022771"/>
    </source>
</evidence>
<dbReference type="InterPro" id="IPR011011">
    <property type="entry name" value="Znf_FYVE_PHD"/>
</dbReference>
<dbReference type="OrthoDB" id="301760at2759"/>
<dbReference type="PROSITE" id="PS50016">
    <property type="entry name" value="ZF_PHD_2"/>
    <property type="match status" value="1"/>
</dbReference>
<feature type="compositionally biased region" description="Polar residues" evidence="6">
    <location>
        <begin position="201"/>
        <end position="211"/>
    </location>
</feature>
<evidence type="ECO:0000256" key="4">
    <source>
        <dbReference type="PROSITE-ProRule" id="PRU00146"/>
    </source>
</evidence>
<keyword evidence="2 4" id="KW-0863">Zinc-finger</keyword>
<dbReference type="InterPro" id="IPR019786">
    <property type="entry name" value="Zinc_finger_PHD-type_CS"/>
</dbReference>
<name>Q22KG7_TETTS</name>
<proteinExistence type="predicted"/>
<dbReference type="Gene3D" id="3.30.40.10">
    <property type="entry name" value="Zinc/RING finger domain, C3HC4 (zinc finger)"/>
    <property type="match status" value="2"/>
</dbReference>
<dbReference type="SUPFAM" id="SSF57903">
    <property type="entry name" value="FYVE/PHD zinc finger"/>
    <property type="match status" value="1"/>
</dbReference>
<dbReference type="InterPro" id="IPR001965">
    <property type="entry name" value="Znf_PHD"/>
</dbReference>
<dbReference type="KEGG" id="tet:TTHERM_00313140"/>
<dbReference type="GeneID" id="7825297"/>
<feature type="region of interest" description="Disordered" evidence="6">
    <location>
        <begin position="193"/>
        <end position="225"/>
    </location>
</feature>
<dbReference type="RefSeq" id="XP_001033495.2">
    <property type="nucleotide sequence ID" value="XM_001033495.2"/>
</dbReference>
<evidence type="ECO:0000256" key="6">
    <source>
        <dbReference type="SAM" id="MobiDB-lite"/>
    </source>
</evidence>
<dbReference type="STRING" id="312017.Q22KG7"/>
<feature type="compositionally biased region" description="Low complexity" evidence="6">
    <location>
        <begin position="1214"/>
        <end position="1248"/>
    </location>
</feature>
<evidence type="ECO:0000259" key="7">
    <source>
        <dbReference type="PROSITE" id="PS50016"/>
    </source>
</evidence>
<dbReference type="InterPro" id="IPR013083">
    <property type="entry name" value="Znf_RING/FYVE/PHD"/>
</dbReference>
<keyword evidence="5" id="KW-0175">Coiled coil</keyword>
<dbReference type="PROSITE" id="PS01359">
    <property type="entry name" value="ZF_PHD_1"/>
    <property type="match status" value="1"/>
</dbReference>